<dbReference type="Pfam" id="PF09963">
    <property type="entry name" value="DUF2197"/>
    <property type="match status" value="1"/>
</dbReference>
<dbReference type="EMBL" id="WJNH01000001">
    <property type="protein sequence ID" value="MRG85136.1"/>
    <property type="molecule type" value="Genomic_DNA"/>
</dbReference>
<reference evidence="1 2" key="1">
    <citation type="submission" date="2019-11" db="EMBL/GenBank/DDBJ databases">
        <authorList>
            <person name="Li J."/>
        </authorList>
    </citation>
    <scope>NUCLEOTIDE SEQUENCE [LARGE SCALE GENOMIC DNA]</scope>
    <source>
        <strain evidence="1 2">J4</strain>
    </source>
</reference>
<organism evidence="1 2">
    <name type="scientific">Salinibacillus xinjiangensis</name>
    <dbReference type="NCBI Taxonomy" id="1229268"/>
    <lineage>
        <taxon>Bacteria</taxon>
        <taxon>Bacillati</taxon>
        <taxon>Bacillota</taxon>
        <taxon>Bacilli</taxon>
        <taxon>Bacillales</taxon>
        <taxon>Bacillaceae</taxon>
        <taxon>Salinibacillus</taxon>
    </lineage>
</organism>
<evidence type="ECO:0000313" key="2">
    <source>
        <dbReference type="Proteomes" id="UP000480185"/>
    </source>
</evidence>
<proteinExistence type="predicted"/>
<keyword evidence="2" id="KW-1185">Reference proteome</keyword>
<name>A0A6G1X2L8_9BACI</name>
<dbReference type="AlphaFoldDB" id="A0A6G1X2L8"/>
<protein>
    <submittedName>
        <fullName evidence="1">DUF2197 domain-containing protein</fullName>
    </submittedName>
</protein>
<dbReference type="InterPro" id="IPR019241">
    <property type="entry name" value="DUF2197"/>
</dbReference>
<sequence length="94" mass="10900">MKAKWPSFSILKCFHGKIKVSKRERGFVMEVTCMTCQKDFEIDAKDPQYSKLKRGISKMYVCKNCNQSIQGQATNLTNIHLDDLDPHNKALKYK</sequence>
<gene>
    <name evidence="1" type="ORF">GH754_02205</name>
</gene>
<accession>A0A6G1X2L8</accession>
<evidence type="ECO:0000313" key="1">
    <source>
        <dbReference type="EMBL" id="MRG85136.1"/>
    </source>
</evidence>
<dbReference type="OrthoDB" id="2989868at2"/>
<dbReference type="Proteomes" id="UP000480185">
    <property type="component" value="Unassembled WGS sequence"/>
</dbReference>
<comment type="caution">
    <text evidence="1">The sequence shown here is derived from an EMBL/GenBank/DDBJ whole genome shotgun (WGS) entry which is preliminary data.</text>
</comment>